<dbReference type="InterPro" id="IPR029063">
    <property type="entry name" value="SAM-dependent_MTases_sf"/>
</dbReference>
<evidence type="ECO:0008006" key="6">
    <source>
        <dbReference type="Google" id="ProtNLM"/>
    </source>
</evidence>
<comment type="similarity">
    <text evidence="4">Belongs to the class I-like SAM-binding methyltransferase superfamily. Cation-dependent O-methyltransferase family.</text>
</comment>
<evidence type="ECO:0000313" key="5">
    <source>
        <dbReference type="EMBL" id="KAG5167581.1"/>
    </source>
</evidence>
<dbReference type="EMBL" id="JAFIQS010000007">
    <property type="protein sequence ID" value="KAG5167581.1"/>
    <property type="molecule type" value="Genomic_DNA"/>
</dbReference>
<sequence>MPFYKSTTTIEDWARSEKFHDSFLLSKDYILDAVANHSASLGLPDVAVSESQGKFLNLLARSIGAKRILEIGTLAGFSAIQFARAVPDDGNVTTLELDPLHAKVASENFERAGVAKKITLLVGRAADSLVALDPEKLFDLVFIDADKLSNVIYYTEAKRLLRSGGIIIVDNAVYDGKVADLEFNDDWALGVRELLAVMKDDKEVEAVTIPTVGARGFDGFIYAIRK</sequence>
<keyword evidence="3" id="KW-0949">S-adenosyl-L-methionine</keyword>
<dbReference type="PROSITE" id="PS51682">
    <property type="entry name" value="SAM_OMT_I"/>
    <property type="match status" value="1"/>
</dbReference>
<protein>
    <recommendedName>
        <fullName evidence="6">O-methyltransferase</fullName>
    </recommendedName>
</protein>
<dbReference type="InterPro" id="IPR002935">
    <property type="entry name" value="SAM_O-MeTrfase"/>
</dbReference>
<evidence type="ECO:0000256" key="2">
    <source>
        <dbReference type="ARBA" id="ARBA00022679"/>
    </source>
</evidence>
<keyword evidence="1" id="KW-0489">Methyltransferase</keyword>
<evidence type="ECO:0000256" key="1">
    <source>
        <dbReference type="ARBA" id="ARBA00022603"/>
    </source>
</evidence>
<dbReference type="AlphaFoldDB" id="A0A8H7XX65"/>
<comment type="caution">
    <text evidence="5">The sequence shown here is derived from an EMBL/GenBank/DDBJ whole genome shotgun (WGS) entry which is preliminary data.</text>
</comment>
<organism evidence="5">
    <name type="scientific">Psilocybe cubensis</name>
    <name type="common">Psychedelic mushroom</name>
    <name type="synonym">Stropharia cubensis</name>
    <dbReference type="NCBI Taxonomy" id="181762"/>
    <lineage>
        <taxon>Eukaryota</taxon>
        <taxon>Fungi</taxon>
        <taxon>Dikarya</taxon>
        <taxon>Basidiomycota</taxon>
        <taxon>Agaricomycotina</taxon>
        <taxon>Agaricomycetes</taxon>
        <taxon>Agaricomycetidae</taxon>
        <taxon>Agaricales</taxon>
        <taxon>Agaricineae</taxon>
        <taxon>Strophariaceae</taxon>
        <taxon>Psilocybe</taxon>
    </lineage>
</organism>
<dbReference type="PANTHER" id="PTHR10509">
    <property type="entry name" value="O-METHYLTRANSFERASE-RELATED"/>
    <property type="match status" value="1"/>
</dbReference>
<dbReference type="GO" id="GO:0032259">
    <property type="term" value="P:methylation"/>
    <property type="evidence" value="ECO:0007669"/>
    <property type="project" value="UniProtKB-KW"/>
</dbReference>
<evidence type="ECO:0000256" key="4">
    <source>
        <dbReference type="ARBA" id="ARBA00023453"/>
    </source>
</evidence>
<dbReference type="InterPro" id="IPR050362">
    <property type="entry name" value="Cation-dep_OMT"/>
</dbReference>
<dbReference type="OrthoDB" id="10251242at2759"/>
<accession>A0A8H7XX65</accession>
<dbReference type="PANTHER" id="PTHR10509:SF14">
    <property type="entry name" value="CAFFEOYL-COA O-METHYLTRANSFERASE 3-RELATED"/>
    <property type="match status" value="1"/>
</dbReference>
<keyword evidence="2" id="KW-0808">Transferase</keyword>
<dbReference type="GO" id="GO:0008757">
    <property type="term" value="F:S-adenosylmethionine-dependent methyltransferase activity"/>
    <property type="evidence" value="ECO:0007669"/>
    <property type="project" value="TreeGrafter"/>
</dbReference>
<dbReference type="Pfam" id="PF01596">
    <property type="entry name" value="Methyltransf_3"/>
    <property type="match status" value="1"/>
</dbReference>
<dbReference type="SUPFAM" id="SSF53335">
    <property type="entry name" value="S-adenosyl-L-methionine-dependent methyltransferases"/>
    <property type="match status" value="1"/>
</dbReference>
<evidence type="ECO:0000256" key="3">
    <source>
        <dbReference type="ARBA" id="ARBA00022691"/>
    </source>
</evidence>
<dbReference type="GO" id="GO:0008171">
    <property type="term" value="F:O-methyltransferase activity"/>
    <property type="evidence" value="ECO:0007669"/>
    <property type="project" value="InterPro"/>
</dbReference>
<dbReference type="Gene3D" id="3.40.50.150">
    <property type="entry name" value="Vaccinia Virus protein VP39"/>
    <property type="match status" value="1"/>
</dbReference>
<name>A0A8H7XX65_PSICU</name>
<proteinExistence type="inferred from homology"/>
<reference evidence="5" key="1">
    <citation type="submission" date="2021-02" db="EMBL/GenBank/DDBJ databases">
        <title>Psilocybe cubensis genome.</title>
        <authorList>
            <person name="Mckernan K.J."/>
            <person name="Crawford S."/>
            <person name="Trippe A."/>
            <person name="Kane L.T."/>
            <person name="Mclaughlin S."/>
        </authorList>
    </citation>
    <scope>NUCLEOTIDE SEQUENCE [LARGE SCALE GENOMIC DNA]</scope>
    <source>
        <strain evidence="5">MGC-MH-2018</strain>
    </source>
</reference>
<dbReference type="CDD" id="cd02440">
    <property type="entry name" value="AdoMet_MTases"/>
    <property type="match status" value="1"/>
</dbReference>
<gene>
    <name evidence="5" type="ORF">JR316_007932</name>
</gene>